<organism evidence="2 3">
    <name type="scientific">Dufourea novaeangliae</name>
    <name type="common">Sweat bee</name>
    <dbReference type="NCBI Taxonomy" id="178035"/>
    <lineage>
        <taxon>Eukaryota</taxon>
        <taxon>Metazoa</taxon>
        <taxon>Ecdysozoa</taxon>
        <taxon>Arthropoda</taxon>
        <taxon>Hexapoda</taxon>
        <taxon>Insecta</taxon>
        <taxon>Pterygota</taxon>
        <taxon>Neoptera</taxon>
        <taxon>Endopterygota</taxon>
        <taxon>Hymenoptera</taxon>
        <taxon>Apocrita</taxon>
        <taxon>Aculeata</taxon>
        <taxon>Apoidea</taxon>
        <taxon>Anthophila</taxon>
        <taxon>Halictidae</taxon>
        <taxon>Rophitinae</taxon>
        <taxon>Dufourea</taxon>
    </lineage>
</organism>
<feature type="region of interest" description="Disordered" evidence="1">
    <location>
        <begin position="29"/>
        <end position="49"/>
    </location>
</feature>
<dbReference type="Proteomes" id="UP000076502">
    <property type="component" value="Unassembled WGS sequence"/>
</dbReference>
<evidence type="ECO:0000313" key="3">
    <source>
        <dbReference type="Proteomes" id="UP000076502"/>
    </source>
</evidence>
<evidence type="ECO:0000256" key="1">
    <source>
        <dbReference type="SAM" id="MobiDB-lite"/>
    </source>
</evidence>
<proteinExistence type="predicted"/>
<sequence>MKHSCARVLETITFPVLSKLRVIAARISGDSVRSSRELPQLDQRELRNQAEHRQDRLELFVRKMEDSSEMHYPEFVKSLDLQGVSPDFDILTFLL</sequence>
<accession>A0A154P394</accession>
<name>A0A154P394_DUFNO</name>
<dbReference type="EMBL" id="KQ434809">
    <property type="protein sequence ID" value="KZC06341.1"/>
    <property type="molecule type" value="Genomic_DNA"/>
</dbReference>
<protein>
    <submittedName>
        <fullName evidence="2">Uncharacterized protein</fullName>
    </submittedName>
</protein>
<evidence type="ECO:0000313" key="2">
    <source>
        <dbReference type="EMBL" id="KZC06341.1"/>
    </source>
</evidence>
<reference evidence="2 3" key="1">
    <citation type="submission" date="2015-07" db="EMBL/GenBank/DDBJ databases">
        <title>The genome of Dufourea novaeangliae.</title>
        <authorList>
            <person name="Pan H."/>
            <person name="Kapheim K."/>
        </authorList>
    </citation>
    <scope>NUCLEOTIDE SEQUENCE [LARGE SCALE GENOMIC DNA]</scope>
    <source>
        <strain evidence="2">0120121106</strain>
        <tissue evidence="2">Whole body</tissue>
    </source>
</reference>
<keyword evidence="3" id="KW-1185">Reference proteome</keyword>
<gene>
    <name evidence="2" type="ORF">WN55_10251</name>
</gene>
<dbReference type="AlphaFoldDB" id="A0A154P394"/>